<reference evidence="3" key="1">
    <citation type="submission" date="2022-11" db="UniProtKB">
        <authorList>
            <consortium name="WormBaseParasite"/>
        </authorList>
    </citation>
    <scope>IDENTIFICATION</scope>
</reference>
<accession>A0A914W0N0</accession>
<feature type="region of interest" description="Disordered" evidence="1">
    <location>
        <begin position="75"/>
        <end position="94"/>
    </location>
</feature>
<dbReference type="WBParaSite" id="PSAMB.scaffold28size108976.g622.t1">
    <property type="protein sequence ID" value="PSAMB.scaffold28size108976.g622.t1"/>
    <property type="gene ID" value="PSAMB.scaffold28size108976.g622"/>
</dbReference>
<dbReference type="Proteomes" id="UP000887566">
    <property type="component" value="Unplaced"/>
</dbReference>
<feature type="compositionally biased region" description="Basic and acidic residues" evidence="1">
    <location>
        <begin position="76"/>
        <end position="94"/>
    </location>
</feature>
<protein>
    <submittedName>
        <fullName evidence="3">Uncharacterized protein</fullName>
    </submittedName>
</protein>
<dbReference type="AlphaFoldDB" id="A0A914W0N0"/>
<evidence type="ECO:0000256" key="1">
    <source>
        <dbReference type="SAM" id="MobiDB-lite"/>
    </source>
</evidence>
<evidence type="ECO:0000313" key="2">
    <source>
        <dbReference type="Proteomes" id="UP000887566"/>
    </source>
</evidence>
<sequence>MNRSGGRSRWAVLSATNQACRRRRFITPPSASGRCSPLRSPVSWRPARHHAMADDIRAVGGNFFGVESAALSRSIKPYDRADAASDDRSNGHAT</sequence>
<keyword evidence="2" id="KW-1185">Reference proteome</keyword>
<evidence type="ECO:0000313" key="3">
    <source>
        <dbReference type="WBParaSite" id="PSAMB.scaffold28size108976.g622.t1"/>
    </source>
</evidence>
<name>A0A914W0N0_9BILA</name>
<proteinExistence type="predicted"/>
<organism evidence="2 3">
    <name type="scientific">Plectus sambesii</name>
    <dbReference type="NCBI Taxonomy" id="2011161"/>
    <lineage>
        <taxon>Eukaryota</taxon>
        <taxon>Metazoa</taxon>
        <taxon>Ecdysozoa</taxon>
        <taxon>Nematoda</taxon>
        <taxon>Chromadorea</taxon>
        <taxon>Plectida</taxon>
        <taxon>Plectina</taxon>
        <taxon>Plectoidea</taxon>
        <taxon>Plectidae</taxon>
        <taxon>Plectus</taxon>
    </lineage>
</organism>